<evidence type="ECO:0000313" key="2">
    <source>
        <dbReference type="Proteomes" id="UP000293547"/>
    </source>
</evidence>
<evidence type="ECO:0000313" key="1">
    <source>
        <dbReference type="EMBL" id="KAB2111725.1"/>
    </source>
</evidence>
<reference evidence="1 2" key="1">
    <citation type="journal article" date="2019" name="bioRxiv">
        <title>Genomics, evolutionary history and diagnostics of the Alternaria alternata species group including apple and Asian pear pathotypes.</title>
        <authorList>
            <person name="Armitage A.D."/>
            <person name="Cockerton H.M."/>
            <person name="Sreenivasaprasad S."/>
            <person name="Woodhall J.W."/>
            <person name="Lane C.R."/>
            <person name="Harrison R.J."/>
            <person name="Clarkson J.P."/>
        </authorList>
    </citation>
    <scope>NUCLEOTIDE SEQUENCE [LARGE SCALE GENOMIC DNA]</scope>
    <source>
        <strain evidence="1 2">FERA 650</strain>
    </source>
</reference>
<protein>
    <submittedName>
        <fullName evidence="1">Uncharacterized protein</fullName>
    </submittedName>
</protein>
<accession>A0ACB6G4N3</accession>
<proteinExistence type="predicted"/>
<sequence>MAHSNSTFESAHDFQNPEDNNTVEFNSPRVPLFVPSDPWVPCGQVSTGYGNYAPLRYSSGSSTAALPSTAQKFTPGEQHGGLEGPKLTATAPSFVPVKSSKLNARAPSFLLSRLAIFDPPAGGLAERPHKDNLILPDARDDNITDSIEIMKCPQDGQVGRYTSETIINFNKGWHYNDPVLAAMYHILNAKKKDFSVFAVKHEIRPVDDAPPLWPPHLNLFDIKRYYFESKTRHGWKLRRCDKRYAKCVTILPKGSPPTAETVHIFEPDEEKWVVFGDWLETVSNTSPGWVGRTGYSLQFNWWKYSGSKRRFVDLPGEIRTPIYQYALGGELYPLSTRDSESSREVTMACRTARLTLGMGYNRWIFLDDKGDILETQMNKSHIPEVARPFIYEPVLELLLVSPWIREEVLHTGWELMHSCFFDSGIFHKAINARPGPAVNYKYLSKVELAFTNAGWFDFLGTDTQTKWEEIFAGKRDHDQDAAIASILGTPSTELPPSCQCAPVCKMEYPARFRPGLGF</sequence>
<keyword evidence="2" id="KW-1185">Reference proteome</keyword>
<dbReference type="Proteomes" id="UP000293547">
    <property type="component" value="Unassembled WGS sequence"/>
</dbReference>
<gene>
    <name evidence="1" type="ORF">AG0111_0g1601</name>
</gene>
<dbReference type="EMBL" id="PDWZ02000001">
    <property type="protein sequence ID" value="KAB2111725.1"/>
    <property type="molecule type" value="Genomic_DNA"/>
</dbReference>
<comment type="caution">
    <text evidence="1">The sequence shown here is derived from an EMBL/GenBank/DDBJ whole genome shotgun (WGS) entry which is preliminary data.</text>
</comment>
<organism evidence="1 2">
    <name type="scientific">Alternaria gaisen</name>
    <dbReference type="NCBI Taxonomy" id="167740"/>
    <lineage>
        <taxon>Eukaryota</taxon>
        <taxon>Fungi</taxon>
        <taxon>Dikarya</taxon>
        <taxon>Ascomycota</taxon>
        <taxon>Pezizomycotina</taxon>
        <taxon>Dothideomycetes</taxon>
        <taxon>Pleosporomycetidae</taxon>
        <taxon>Pleosporales</taxon>
        <taxon>Pleosporineae</taxon>
        <taxon>Pleosporaceae</taxon>
        <taxon>Alternaria</taxon>
        <taxon>Alternaria sect. Alternaria</taxon>
    </lineage>
</organism>
<name>A0ACB6G4N3_9PLEO</name>